<dbReference type="InterPro" id="IPR036390">
    <property type="entry name" value="WH_DNA-bd_sf"/>
</dbReference>
<dbReference type="SUPFAM" id="SSF55781">
    <property type="entry name" value="GAF domain-like"/>
    <property type="match status" value="1"/>
</dbReference>
<dbReference type="Pfam" id="PF01614">
    <property type="entry name" value="IclR_C"/>
    <property type="match status" value="1"/>
</dbReference>
<comment type="caution">
    <text evidence="7">The sequence shown here is derived from an EMBL/GenBank/DDBJ whole genome shotgun (WGS) entry which is preliminary data.</text>
</comment>
<keyword evidence="3" id="KW-0804">Transcription</keyword>
<organism evidence="7 8">
    <name type="scientific">Bradyrhizobium zhengyangense</name>
    <dbReference type="NCBI Taxonomy" id="2911009"/>
    <lineage>
        <taxon>Bacteria</taxon>
        <taxon>Pseudomonadati</taxon>
        <taxon>Pseudomonadota</taxon>
        <taxon>Alphaproteobacteria</taxon>
        <taxon>Hyphomicrobiales</taxon>
        <taxon>Nitrobacteraceae</taxon>
        <taxon>Bradyrhizobium</taxon>
    </lineage>
</organism>
<sequence>MTQASERHKADPGHRKSEPGHRKSEPDDKEFMTTLAKGLAVLGAFGRQRPTMTLSEAASVADLSRATARRVLRTLNLLGYVVQDGRTFALSPQILDLGFAYLSTQSWIDRALPLMRELSERLGESCSAAILQDADIVYVARVPARRIMSAALSVGSRLPALHTALGRVLFGYLDEEEIWRRLKSRRIEAYTPQTITDLQALFDRIRADRAQRFSIVDEELERGLRALAVPVLDRSGQIVGAINLSTHSTRTTRNEMREHFLPELNRISEQISSMTI</sequence>
<dbReference type="Proteomes" id="UP001139054">
    <property type="component" value="Unassembled WGS sequence"/>
</dbReference>
<name>A0A9X1R6K4_9BRAD</name>
<dbReference type="NCBIfam" id="TIGR02431">
    <property type="entry name" value="pcaR_pcaU"/>
    <property type="match status" value="1"/>
</dbReference>
<dbReference type="PROSITE" id="PS51078">
    <property type="entry name" value="ICLR_ED"/>
    <property type="match status" value="1"/>
</dbReference>
<dbReference type="GO" id="GO:0045893">
    <property type="term" value="P:positive regulation of DNA-templated transcription"/>
    <property type="evidence" value="ECO:0007669"/>
    <property type="project" value="InterPro"/>
</dbReference>
<keyword evidence="1" id="KW-0805">Transcription regulation</keyword>
<dbReference type="PANTHER" id="PTHR30136:SF34">
    <property type="entry name" value="TRANSCRIPTIONAL REGULATOR"/>
    <property type="match status" value="1"/>
</dbReference>
<evidence type="ECO:0000256" key="1">
    <source>
        <dbReference type="ARBA" id="ARBA00023015"/>
    </source>
</evidence>
<protein>
    <submittedName>
        <fullName evidence="7">Helix-turn-helix domain-containing protein</fullName>
    </submittedName>
</protein>
<dbReference type="GO" id="GO:0045892">
    <property type="term" value="P:negative regulation of DNA-templated transcription"/>
    <property type="evidence" value="ECO:0007669"/>
    <property type="project" value="TreeGrafter"/>
</dbReference>
<dbReference type="RefSeq" id="WP_237859257.1">
    <property type="nucleotide sequence ID" value="NZ_JAKLTY010000002.1"/>
</dbReference>
<dbReference type="PROSITE" id="PS51077">
    <property type="entry name" value="HTH_ICLR"/>
    <property type="match status" value="1"/>
</dbReference>
<dbReference type="InterPro" id="IPR029016">
    <property type="entry name" value="GAF-like_dom_sf"/>
</dbReference>
<dbReference type="SUPFAM" id="SSF46785">
    <property type="entry name" value="Winged helix' DNA-binding domain"/>
    <property type="match status" value="1"/>
</dbReference>
<evidence type="ECO:0000256" key="2">
    <source>
        <dbReference type="ARBA" id="ARBA00023125"/>
    </source>
</evidence>
<feature type="domain" description="HTH iclR-type" evidence="5">
    <location>
        <begin position="32"/>
        <end position="92"/>
    </location>
</feature>
<reference evidence="7" key="1">
    <citation type="submission" date="2022-01" db="EMBL/GenBank/DDBJ databases">
        <title>Genome sequnece data of strain Bradyrhizobium sp. nov.</title>
        <authorList>
            <person name="Zhang J."/>
        </authorList>
    </citation>
    <scope>NUCLEOTIDE SEQUENCE</scope>
    <source>
        <strain evidence="7">WYCCWR 13023</strain>
    </source>
</reference>
<evidence type="ECO:0000256" key="3">
    <source>
        <dbReference type="ARBA" id="ARBA00023163"/>
    </source>
</evidence>
<evidence type="ECO:0000313" key="7">
    <source>
        <dbReference type="EMBL" id="MCG2625887.1"/>
    </source>
</evidence>
<dbReference type="SMART" id="SM00346">
    <property type="entry name" value="HTH_ICLR"/>
    <property type="match status" value="1"/>
</dbReference>
<dbReference type="EMBL" id="JAKLTY010000002">
    <property type="protein sequence ID" value="MCG2625887.1"/>
    <property type="molecule type" value="Genomic_DNA"/>
</dbReference>
<dbReference type="InterPro" id="IPR050707">
    <property type="entry name" value="HTH_MetabolicPath_Reg"/>
</dbReference>
<proteinExistence type="predicted"/>
<dbReference type="AlphaFoldDB" id="A0A9X1R6K4"/>
<dbReference type="Pfam" id="PF09339">
    <property type="entry name" value="HTH_IclR"/>
    <property type="match status" value="1"/>
</dbReference>
<feature type="region of interest" description="Disordered" evidence="4">
    <location>
        <begin position="1"/>
        <end position="29"/>
    </location>
</feature>
<accession>A0A9X1R6K4</accession>
<evidence type="ECO:0000259" key="6">
    <source>
        <dbReference type="PROSITE" id="PS51078"/>
    </source>
</evidence>
<dbReference type="InterPro" id="IPR014757">
    <property type="entry name" value="Tscrpt_reg_IclR_C"/>
</dbReference>
<dbReference type="InterPro" id="IPR036388">
    <property type="entry name" value="WH-like_DNA-bd_sf"/>
</dbReference>
<keyword evidence="2" id="KW-0238">DNA-binding</keyword>
<dbReference type="Gene3D" id="3.30.450.40">
    <property type="match status" value="1"/>
</dbReference>
<dbReference type="InterPro" id="IPR005471">
    <property type="entry name" value="Tscrpt_reg_IclR_N"/>
</dbReference>
<dbReference type="GO" id="GO:0046278">
    <property type="term" value="P:3,4-dihydroxybenzoate metabolic process"/>
    <property type="evidence" value="ECO:0007669"/>
    <property type="project" value="InterPro"/>
</dbReference>
<feature type="domain" description="IclR-ED" evidence="6">
    <location>
        <begin position="93"/>
        <end position="276"/>
    </location>
</feature>
<dbReference type="Gene3D" id="1.10.10.10">
    <property type="entry name" value="Winged helix-like DNA-binding domain superfamily/Winged helix DNA-binding domain"/>
    <property type="match status" value="1"/>
</dbReference>
<dbReference type="PANTHER" id="PTHR30136">
    <property type="entry name" value="HELIX-TURN-HELIX TRANSCRIPTIONAL REGULATOR, ICLR FAMILY"/>
    <property type="match status" value="1"/>
</dbReference>
<evidence type="ECO:0000256" key="4">
    <source>
        <dbReference type="SAM" id="MobiDB-lite"/>
    </source>
</evidence>
<evidence type="ECO:0000313" key="8">
    <source>
        <dbReference type="Proteomes" id="UP001139054"/>
    </source>
</evidence>
<dbReference type="GO" id="GO:0003700">
    <property type="term" value="F:DNA-binding transcription factor activity"/>
    <property type="evidence" value="ECO:0007669"/>
    <property type="project" value="TreeGrafter"/>
</dbReference>
<dbReference type="InterPro" id="IPR012794">
    <property type="entry name" value="PcaR_PcaU"/>
</dbReference>
<dbReference type="GO" id="GO:0003677">
    <property type="term" value="F:DNA binding"/>
    <property type="evidence" value="ECO:0007669"/>
    <property type="project" value="UniProtKB-KW"/>
</dbReference>
<evidence type="ECO:0000259" key="5">
    <source>
        <dbReference type="PROSITE" id="PS51077"/>
    </source>
</evidence>
<gene>
    <name evidence="7" type="ORF">L6654_04540</name>
</gene>